<keyword evidence="3" id="KW-1185">Reference proteome</keyword>
<dbReference type="PROSITE" id="PS50003">
    <property type="entry name" value="PH_DOMAIN"/>
    <property type="match status" value="1"/>
</dbReference>
<organism evidence="2 3">
    <name type="scientific">Pangasianodon hypophthalmus</name>
    <name type="common">Striped catfish</name>
    <name type="synonym">Helicophagus hypophthalmus</name>
    <dbReference type="NCBI Taxonomy" id="310915"/>
    <lineage>
        <taxon>Eukaryota</taxon>
        <taxon>Metazoa</taxon>
        <taxon>Chordata</taxon>
        <taxon>Craniata</taxon>
        <taxon>Vertebrata</taxon>
        <taxon>Euteleostomi</taxon>
        <taxon>Actinopterygii</taxon>
        <taxon>Neopterygii</taxon>
        <taxon>Teleostei</taxon>
        <taxon>Ostariophysi</taxon>
        <taxon>Siluriformes</taxon>
        <taxon>Pangasiidae</taxon>
        <taxon>Pangasianodon</taxon>
    </lineage>
</organism>
<dbReference type="InterPro" id="IPR011993">
    <property type="entry name" value="PH-like_dom_sf"/>
</dbReference>
<proteinExistence type="predicted"/>
<dbReference type="AlphaFoldDB" id="A0A5N5LVP3"/>
<dbReference type="InterPro" id="IPR001849">
    <property type="entry name" value="PH_domain"/>
</dbReference>
<evidence type="ECO:0000259" key="1">
    <source>
        <dbReference type="PROSITE" id="PS50003"/>
    </source>
</evidence>
<protein>
    <recommendedName>
        <fullName evidence="1">PH domain-containing protein</fullName>
    </recommendedName>
</protein>
<evidence type="ECO:0000313" key="2">
    <source>
        <dbReference type="EMBL" id="KAB5546231.1"/>
    </source>
</evidence>
<dbReference type="Proteomes" id="UP000327468">
    <property type="component" value="Chromosome 16"/>
</dbReference>
<reference evidence="2 3" key="1">
    <citation type="submission" date="2019-06" db="EMBL/GenBank/DDBJ databases">
        <title>A chromosome-scale genome assembly of the striped catfish, Pangasianodon hypophthalmus.</title>
        <authorList>
            <person name="Wen M."/>
            <person name="Zahm M."/>
            <person name="Roques C."/>
            <person name="Cabau C."/>
            <person name="Klopp C."/>
            <person name="Donnadieu C."/>
            <person name="Jouanno E."/>
            <person name="Avarre J.-C."/>
            <person name="Campet M."/>
            <person name="Ha T.T.T."/>
            <person name="Dugue R."/>
            <person name="Lampietro C."/>
            <person name="Louis A."/>
            <person name="Herpin A."/>
            <person name="Echchiki A."/>
            <person name="Berthelot C."/>
            <person name="Parey E."/>
            <person name="Roest-Crollius H."/>
            <person name="Braasch I."/>
            <person name="Postlethwait J."/>
            <person name="Bobe J."/>
            <person name="Montfort J."/>
            <person name="Bouchez O."/>
            <person name="Begum T."/>
            <person name="Schartl M."/>
            <person name="Guiguen Y."/>
        </authorList>
    </citation>
    <scope>NUCLEOTIDE SEQUENCE [LARGE SCALE GENOMIC DNA]</scope>
    <source>
        <strain evidence="2 3">Indonesia</strain>
        <tissue evidence="2">Blood</tissue>
    </source>
</reference>
<dbReference type="Pfam" id="PF00169">
    <property type="entry name" value="PH"/>
    <property type="match status" value="1"/>
</dbReference>
<dbReference type="Gene3D" id="2.30.29.30">
    <property type="entry name" value="Pleckstrin-homology domain (PH domain)/Phosphotyrosine-binding domain (PTB)"/>
    <property type="match status" value="2"/>
</dbReference>
<gene>
    <name evidence="2" type="ORF">PHYPO_G00069670</name>
</gene>
<dbReference type="SUPFAM" id="SSF50729">
    <property type="entry name" value="PH domain-like"/>
    <property type="match status" value="2"/>
</dbReference>
<comment type="caution">
    <text evidence="2">The sequence shown here is derived from an EMBL/GenBank/DDBJ whole genome shotgun (WGS) entry which is preliminary data.</text>
</comment>
<dbReference type="SMART" id="SM00233">
    <property type="entry name" value="PH"/>
    <property type="match status" value="2"/>
</dbReference>
<dbReference type="PANTHER" id="PTHR46026:SF4">
    <property type="entry name" value="PH DOMAIN-CONTAINING PROTEIN"/>
    <property type="match status" value="1"/>
</dbReference>
<dbReference type="OrthoDB" id="8746253at2759"/>
<dbReference type="GO" id="GO:0005085">
    <property type="term" value="F:guanyl-nucleotide exchange factor activity"/>
    <property type="evidence" value="ECO:0007669"/>
    <property type="project" value="TreeGrafter"/>
</dbReference>
<accession>A0A5N5LVP3</accession>
<dbReference type="EMBL" id="VFJC01000017">
    <property type="protein sequence ID" value="KAB5546231.1"/>
    <property type="molecule type" value="Genomic_DNA"/>
</dbReference>
<dbReference type="PANTHER" id="PTHR46026">
    <property type="entry name" value="RHO-TYPE GUANINE NUCLEOTIDE EXCHANGE FACTOR, ISOFORM F"/>
    <property type="match status" value="1"/>
</dbReference>
<evidence type="ECO:0000313" key="3">
    <source>
        <dbReference type="Proteomes" id="UP000327468"/>
    </source>
</evidence>
<sequence>MGCCSVTPITKGVDDVGPDEIELLEIEGAGVWTLGESKLQITLKNETDEPPQHSPPARNLTKEIGLCEGSDPISAKESAQKRTSQVVLWGQTKDELHQKLYTHLIRDWEGRAPHAYGDIIYSSLVFLHNGYTKVMTERYLVLFSFHLLILALDNSTRDFIYEGVLPLSAIEVRVISQKDPCTPHMFEISGPMVDSKIFLCASATEQRIWIENLEDRRCKSLRQQLSPSHTALSYLLPCDEAWKREELKRYLLRSPILQWEGSPIQHMGQPLYLSLVHISNTQRQGSQERLFVLFPLDLLILSVDSQRLWVKYEGRLPRKSIRALERSARYGRLEFELTGELMESLLVSCTYAEDYQSWIFQLQEPEKTQAFPNHTPPPLIPKKRRS</sequence>
<name>A0A5N5LVP3_PANHP</name>
<dbReference type="GO" id="GO:0005737">
    <property type="term" value="C:cytoplasm"/>
    <property type="evidence" value="ECO:0007669"/>
    <property type="project" value="TreeGrafter"/>
</dbReference>
<feature type="domain" description="PH" evidence="1">
    <location>
        <begin position="118"/>
        <end position="218"/>
    </location>
</feature>